<sequence length="213" mass="23162">MSDSDIMSFLTYQNAGGMNTDFTSVKSALKWDPIYYSRTANASYGIGLAAVILNDEAMGYNSKIIFITDSSVSVDSRFLKLAINNKISIYFFCIGDFNTAALIGYAQLTGGKVYSAKTAAEINQSCNEIGPKTFVGETDTDGDGFTDIEEMSGLIVSSNCKIVNTDYMKADTDDDGLDDNEEVDVELTKVEVPGKQGNPSTSNMCYEKMIFLV</sequence>
<evidence type="ECO:0008006" key="3">
    <source>
        <dbReference type="Google" id="ProtNLM"/>
    </source>
</evidence>
<reference evidence="1" key="1">
    <citation type="submission" date="2023-01" db="EMBL/GenBank/DDBJ databases">
        <title>Human gut microbiome strain richness.</title>
        <authorList>
            <person name="Chen-Liaw A."/>
        </authorList>
    </citation>
    <scope>NUCLEOTIDE SEQUENCE</scope>
    <source>
        <strain evidence="1">1001275st1_F4_1001275B_160808</strain>
    </source>
</reference>
<proteinExistence type="predicted"/>
<organism evidence="1 2">
    <name type="scientific">Ruminococcus bicirculans</name>
    <name type="common">ex Wegman et al. 2014</name>
    <dbReference type="NCBI Taxonomy" id="1160721"/>
    <lineage>
        <taxon>Bacteria</taxon>
        <taxon>Bacillati</taxon>
        <taxon>Bacillota</taxon>
        <taxon>Clostridia</taxon>
        <taxon>Eubacteriales</taxon>
        <taxon>Oscillospiraceae</taxon>
        <taxon>Ruminococcus</taxon>
    </lineage>
</organism>
<name>A0AAW6E3H0_9FIRM</name>
<dbReference type="Proteomes" id="UP001211015">
    <property type="component" value="Unassembled WGS sequence"/>
</dbReference>
<dbReference type="InterPro" id="IPR036465">
    <property type="entry name" value="vWFA_dom_sf"/>
</dbReference>
<gene>
    <name evidence="1" type="ORF">PNU62_08230</name>
</gene>
<dbReference type="Gene3D" id="3.40.50.410">
    <property type="entry name" value="von Willebrand factor, type A domain"/>
    <property type="match status" value="1"/>
</dbReference>
<dbReference type="AlphaFoldDB" id="A0AAW6E3H0"/>
<evidence type="ECO:0000313" key="1">
    <source>
        <dbReference type="EMBL" id="MDB8744998.1"/>
    </source>
</evidence>
<dbReference type="EMBL" id="JAQMLV010000010">
    <property type="protein sequence ID" value="MDB8744998.1"/>
    <property type="molecule type" value="Genomic_DNA"/>
</dbReference>
<dbReference type="SUPFAM" id="SSF53300">
    <property type="entry name" value="vWA-like"/>
    <property type="match status" value="1"/>
</dbReference>
<evidence type="ECO:0000313" key="2">
    <source>
        <dbReference type="Proteomes" id="UP001211015"/>
    </source>
</evidence>
<accession>A0AAW6E3H0</accession>
<protein>
    <recommendedName>
        <fullName evidence="3">VWFA domain-containing protein</fullName>
    </recommendedName>
</protein>
<dbReference type="RefSeq" id="WP_272111744.1">
    <property type="nucleotide sequence ID" value="NZ_JAQMLV010000010.1"/>
</dbReference>
<comment type="caution">
    <text evidence="1">The sequence shown here is derived from an EMBL/GenBank/DDBJ whole genome shotgun (WGS) entry which is preliminary data.</text>
</comment>